<evidence type="ECO:0000313" key="21">
    <source>
        <dbReference type="Proteomes" id="UP000291189"/>
    </source>
</evidence>
<evidence type="ECO:0000256" key="17">
    <source>
        <dbReference type="HAMAP-Rule" id="MF_00110"/>
    </source>
</evidence>
<comment type="caution">
    <text evidence="17">Lacks conserved residue(s) required for the propagation of feature annotation.</text>
</comment>
<feature type="binding site" evidence="17">
    <location>
        <position position="256"/>
    </location>
    <ligand>
        <name>Zn(2+)</name>
        <dbReference type="ChEBI" id="CHEBI:29105"/>
    </ligand>
</feature>
<comment type="similarity">
    <text evidence="5 17">Belongs to the sugar phosphate cyclases superfamily. Dehydroquinate synthase family.</text>
</comment>
<feature type="binding site" evidence="17">
    <location>
        <position position="154"/>
    </location>
    <ligand>
        <name>NAD(+)</name>
        <dbReference type="ChEBI" id="CHEBI:57540"/>
    </ligand>
</feature>
<dbReference type="GO" id="GO:0009423">
    <property type="term" value="P:chorismate biosynthetic process"/>
    <property type="evidence" value="ECO:0007669"/>
    <property type="project" value="UniProtKB-UniRule"/>
</dbReference>
<dbReference type="GO" id="GO:0005737">
    <property type="term" value="C:cytoplasm"/>
    <property type="evidence" value="ECO:0007669"/>
    <property type="project" value="UniProtKB-SubCell"/>
</dbReference>
<dbReference type="OrthoDB" id="9806583at2"/>
<dbReference type="SUPFAM" id="SSF56796">
    <property type="entry name" value="Dehydroquinate synthase-like"/>
    <property type="match status" value="1"/>
</dbReference>
<keyword evidence="13 17" id="KW-0520">NAD</keyword>
<evidence type="ECO:0000256" key="16">
    <source>
        <dbReference type="ARBA" id="ARBA00023285"/>
    </source>
</evidence>
<feature type="binding site" evidence="17">
    <location>
        <begin position="172"/>
        <end position="175"/>
    </location>
    <ligand>
        <name>NAD(+)</name>
        <dbReference type="ChEBI" id="CHEBI:57540"/>
    </ligand>
</feature>
<comment type="function">
    <text evidence="17">Catalyzes the conversion of 3-deoxy-D-arabino-heptulosonate 7-phosphate (DAHP) to dehydroquinate (DHQ).</text>
</comment>
<protein>
    <recommendedName>
        <fullName evidence="7 17">3-dehydroquinate synthase</fullName>
        <shortName evidence="17">DHQS</shortName>
        <ecNumber evidence="6 17">4.2.3.4</ecNumber>
    </recommendedName>
</protein>
<name>A0A4Q5J0S9_9ACTN</name>
<keyword evidence="21" id="KW-1185">Reference proteome</keyword>
<dbReference type="Pfam" id="PF24621">
    <property type="entry name" value="DHQS_C"/>
    <property type="match status" value="1"/>
</dbReference>
<evidence type="ECO:0000256" key="14">
    <source>
        <dbReference type="ARBA" id="ARBA00023141"/>
    </source>
</evidence>
<keyword evidence="12 17" id="KW-0862">Zinc</keyword>
<dbReference type="FunFam" id="3.40.50.1970:FF:000012">
    <property type="entry name" value="3-dehydroquinate synthase"/>
    <property type="match status" value="1"/>
</dbReference>
<dbReference type="GO" id="GO:0046872">
    <property type="term" value="F:metal ion binding"/>
    <property type="evidence" value="ECO:0007669"/>
    <property type="project" value="UniProtKB-KW"/>
</dbReference>
<proteinExistence type="inferred from homology"/>
<dbReference type="InterPro" id="IPR030963">
    <property type="entry name" value="DHQ_synth_fam"/>
</dbReference>
<keyword evidence="14 17" id="KW-0057">Aromatic amino acid biosynthesis</keyword>
<feature type="binding site" evidence="17">
    <location>
        <begin position="74"/>
        <end position="79"/>
    </location>
    <ligand>
        <name>NAD(+)</name>
        <dbReference type="ChEBI" id="CHEBI:57540"/>
    </ligand>
</feature>
<keyword evidence="15 17" id="KW-0456">Lyase</keyword>
<keyword evidence="10 17" id="KW-0479">Metal-binding</keyword>
<evidence type="ECO:0000256" key="1">
    <source>
        <dbReference type="ARBA" id="ARBA00001393"/>
    </source>
</evidence>
<dbReference type="Proteomes" id="UP000291189">
    <property type="component" value="Unassembled WGS sequence"/>
</dbReference>
<dbReference type="CDD" id="cd08195">
    <property type="entry name" value="DHQS"/>
    <property type="match status" value="1"/>
</dbReference>
<dbReference type="AlphaFoldDB" id="A0A4Q5J0S9"/>
<feature type="binding site" evidence="17">
    <location>
        <begin position="132"/>
        <end position="133"/>
    </location>
    <ligand>
        <name>NAD(+)</name>
        <dbReference type="ChEBI" id="CHEBI:57540"/>
    </ligand>
</feature>
<dbReference type="PANTHER" id="PTHR43622:SF7">
    <property type="entry name" value="3-DEHYDROQUINATE SYNTHASE, CHLOROPLASTIC"/>
    <property type="match status" value="1"/>
</dbReference>
<comment type="subcellular location">
    <subcellularLocation>
        <location evidence="3 17">Cytoplasm</location>
    </subcellularLocation>
</comment>
<evidence type="ECO:0000256" key="7">
    <source>
        <dbReference type="ARBA" id="ARBA00017684"/>
    </source>
</evidence>
<evidence type="ECO:0000256" key="3">
    <source>
        <dbReference type="ARBA" id="ARBA00004496"/>
    </source>
</evidence>
<dbReference type="EC" id="4.2.3.4" evidence="6 17"/>
<dbReference type="EMBL" id="SDPU01000025">
    <property type="protein sequence ID" value="RYU11218.1"/>
    <property type="molecule type" value="Genomic_DNA"/>
</dbReference>
<dbReference type="Gene3D" id="1.20.1090.10">
    <property type="entry name" value="Dehydroquinate synthase-like - alpha domain"/>
    <property type="match status" value="1"/>
</dbReference>
<dbReference type="RefSeq" id="WP_129988036.1">
    <property type="nucleotide sequence ID" value="NZ_SDPU01000025.1"/>
</dbReference>
<keyword evidence="11 17" id="KW-0547">Nucleotide-binding</keyword>
<comment type="cofactor">
    <cofactor evidence="17">
        <name>Co(2+)</name>
        <dbReference type="ChEBI" id="CHEBI:48828"/>
    </cofactor>
    <cofactor evidence="17">
        <name>Zn(2+)</name>
        <dbReference type="ChEBI" id="CHEBI:29105"/>
    </cofactor>
    <text evidence="17">Binds 1 divalent metal cation per subunit. Can use either Co(2+) or Zn(2+).</text>
</comment>
<feature type="domain" description="3-dehydroquinate synthase N-terminal" evidence="18">
    <location>
        <begin position="70"/>
        <end position="182"/>
    </location>
</feature>
<evidence type="ECO:0000256" key="12">
    <source>
        <dbReference type="ARBA" id="ARBA00022833"/>
    </source>
</evidence>
<dbReference type="GO" id="GO:0009073">
    <property type="term" value="P:aromatic amino acid family biosynthetic process"/>
    <property type="evidence" value="ECO:0007669"/>
    <property type="project" value="UniProtKB-KW"/>
</dbReference>
<dbReference type="GO" id="GO:0000166">
    <property type="term" value="F:nucleotide binding"/>
    <property type="evidence" value="ECO:0007669"/>
    <property type="project" value="UniProtKB-KW"/>
</dbReference>
<evidence type="ECO:0000256" key="4">
    <source>
        <dbReference type="ARBA" id="ARBA00004661"/>
    </source>
</evidence>
<feature type="binding site" evidence="17">
    <location>
        <position position="187"/>
    </location>
    <ligand>
        <name>Zn(2+)</name>
        <dbReference type="ChEBI" id="CHEBI:29105"/>
    </ligand>
</feature>
<keyword evidence="16 17" id="KW-0170">Cobalt</keyword>
<dbReference type="GO" id="GO:0003856">
    <property type="term" value="F:3-dehydroquinate synthase activity"/>
    <property type="evidence" value="ECO:0007669"/>
    <property type="project" value="UniProtKB-UniRule"/>
</dbReference>
<comment type="caution">
    <text evidence="20">The sequence shown here is derived from an EMBL/GenBank/DDBJ whole genome shotgun (WGS) entry which is preliminary data.</text>
</comment>
<feature type="binding site" evidence="17">
    <location>
        <position position="145"/>
    </location>
    <ligand>
        <name>NAD(+)</name>
        <dbReference type="ChEBI" id="CHEBI:57540"/>
    </ligand>
</feature>
<sequence length="373" mass="39168">MTESPERTAIPVRGASPYDVVVGSNLLGELPGMLGSGVQRVAVIHPRALAATGEAIRQDLTDQGYEAHGIEIPDGEEAKLAPVASFCWQVLGQTGFTRSDAVVTVGGGSTTDMGGFVAATWLRGVKVVHLPTTLLGMVDAAVGGKTGMNTSEGKNLVGAFHEPAGVLCDLATLETLPRNELISGLAEVVKCGFIADPAILDLVESDPIAAVDPTSPLLRELVERAVRVKVDVVVDDLKETGGTAGHPGREALNYGHTLGHAIEKAERYQFRHGAAVAIGMVFVAELARMAGRLDDATAERHRSVLELVGLPTSYKGQAPWGQLHEAMRIDKKSRGDQLRFVVLDGLAKPAVMAGPDPQLLTAAFAEVAAEAAR</sequence>
<feature type="domain" description="3-dehydroquinate synthase C-terminal" evidence="19">
    <location>
        <begin position="184"/>
        <end position="333"/>
    </location>
</feature>
<evidence type="ECO:0000259" key="19">
    <source>
        <dbReference type="Pfam" id="PF24621"/>
    </source>
</evidence>
<reference evidence="20 21" key="1">
    <citation type="submission" date="2019-01" db="EMBL/GenBank/DDBJ databases">
        <title>Nocardioides guangzhouensis sp. nov., an actinobacterium isolated from soil.</title>
        <authorList>
            <person name="Fu Y."/>
            <person name="Cai Y."/>
            <person name="Lin Z."/>
            <person name="Chen P."/>
        </authorList>
    </citation>
    <scope>NUCLEOTIDE SEQUENCE [LARGE SCALE GENOMIC DNA]</scope>
    <source>
        <strain evidence="20 21">NBRC 105384</strain>
    </source>
</reference>
<dbReference type="Pfam" id="PF01761">
    <property type="entry name" value="DHQ_synthase"/>
    <property type="match status" value="1"/>
</dbReference>
<dbReference type="InterPro" id="IPR056179">
    <property type="entry name" value="DHQS_C"/>
</dbReference>
<evidence type="ECO:0000256" key="11">
    <source>
        <dbReference type="ARBA" id="ARBA00022741"/>
    </source>
</evidence>
<keyword evidence="8 17" id="KW-0963">Cytoplasm</keyword>
<evidence type="ECO:0000256" key="10">
    <source>
        <dbReference type="ARBA" id="ARBA00022723"/>
    </source>
</evidence>
<evidence type="ECO:0000256" key="6">
    <source>
        <dbReference type="ARBA" id="ARBA00013031"/>
    </source>
</evidence>
<evidence type="ECO:0000313" key="20">
    <source>
        <dbReference type="EMBL" id="RYU11218.1"/>
    </source>
</evidence>
<comment type="catalytic activity">
    <reaction evidence="1 17">
        <text>7-phospho-2-dehydro-3-deoxy-D-arabino-heptonate = 3-dehydroquinate + phosphate</text>
        <dbReference type="Rhea" id="RHEA:21968"/>
        <dbReference type="ChEBI" id="CHEBI:32364"/>
        <dbReference type="ChEBI" id="CHEBI:43474"/>
        <dbReference type="ChEBI" id="CHEBI:58394"/>
        <dbReference type="EC" id="4.2.3.4"/>
    </reaction>
</comment>
<comment type="cofactor">
    <cofactor evidence="2 17">
        <name>NAD(+)</name>
        <dbReference type="ChEBI" id="CHEBI:57540"/>
    </cofactor>
</comment>
<accession>A0A4Q5J0S9</accession>
<evidence type="ECO:0000256" key="5">
    <source>
        <dbReference type="ARBA" id="ARBA00005412"/>
    </source>
</evidence>
<dbReference type="InterPro" id="IPR016037">
    <property type="entry name" value="DHQ_synth_AroB"/>
</dbReference>
<dbReference type="UniPathway" id="UPA00053">
    <property type="reaction ID" value="UER00085"/>
</dbReference>
<feature type="binding site" evidence="17">
    <location>
        <position position="272"/>
    </location>
    <ligand>
        <name>Zn(2+)</name>
        <dbReference type="ChEBI" id="CHEBI:29105"/>
    </ligand>
</feature>
<gene>
    <name evidence="17" type="primary">aroB</name>
    <name evidence="20" type="ORF">ETU37_14375</name>
</gene>
<dbReference type="PIRSF" id="PIRSF001455">
    <property type="entry name" value="DHQ_synth"/>
    <property type="match status" value="1"/>
</dbReference>
<comment type="pathway">
    <text evidence="4 17">Metabolic intermediate biosynthesis; chorismate biosynthesis; chorismate from D-erythrose 4-phosphate and phosphoenolpyruvate: step 2/7.</text>
</comment>
<dbReference type="NCBIfam" id="TIGR01357">
    <property type="entry name" value="aroB"/>
    <property type="match status" value="1"/>
</dbReference>
<keyword evidence="9 17" id="KW-0028">Amino-acid biosynthesis</keyword>
<evidence type="ECO:0000259" key="18">
    <source>
        <dbReference type="Pfam" id="PF01761"/>
    </source>
</evidence>
<evidence type="ECO:0000256" key="2">
    <source>
        <dbReference type="ARBA" id="ARBA00001911"/>
    </source>
</evidence>
<evidence type="ECO:0000256" key="15">
    <source>
        <dbReference type="ARBA" id="ARBA00023239"/>
    </source>
</evidence>
<dbReference type="InterPro" id="IPR030960">
    <property type="entry name" value="DHQS/DOIS_N"/>
</dbReference>
<evidence type="ECO:0000256" key="13">
    <source>
        <dbReference type="ARBA" id="ARBA00023027"/>
    </source>
</evidence>
<dbReference type="PANTHER" id="PTHR43622">
    <property type="entry name" value="3-DEHYDROQUINATE SYNTHASE"/>
    <property type="match status" value="1"/>
</dbReference>
<dbReference type="HAMAP" id="MF_00110">
    <property type="entry name" value="DHQ_synthase"/>
    <property type="match status" value="1"/>
</dbReference>
<organism evidence="20 21">
    <name type="scientific">Nocardioides iriomotensis</name>
    <dbReference type="NCBI Taxonomy" id="715784"/>
    <lineage>
        <taxon>Bacteria</taxon>
        <taxon>Bacillati</taxon>
        <taxon>Actinomycetota</taxon>
        <taxon>Actinomycetes</taxon>
        <taxon>Propionibacteriales</taxon>
        <taxon>Nocardioidaceae</taxon>
        <taxon>Nocardioides</taxon>
    </lineage>
</organism>
<evidence type="ECO:0000256" key="9">
    <source>
        <dbReference type="ARBA" id="ARBA00022605"/>
    </source>
</evidence>
<evidence type="ECO:0000256" key="8">
    <source>
        <dbReference type="ARBA" id="ARBA00022490"/>
    </source>
</evidence>
<dbReference type="InterPro" id="IPR050071">
    <property type="entry name" value="Dehydroquinate_synthase"/>
</dbReference>
<dbReference type="GO" id="GO:0008652">
    <property type="term" value="P:amino acid biosynthetic process"/>
    <property type="evidence" value="ECO:0007669"/>
    <property type="project" value="UniProtKB-KW"/>
</dbReference>
<dbReference type="Gene3D" id="3.40.50.1970">
    <property type="match status" value="1"/>
</dbReference>